<dbReference type="SUPFAM" id="SSF88697">
    <property type="entry name" value="PUA domain-like"/>
    <property type="match status" value="1"/>
</dbReference>
<evidence type="ECO:0000259" key="14">
    <source>
        <dbReference type="Pfam" id="PF20260"/>
    </source>
</evidence>
<dbReference type="InterPro" id="IPR046887">
    <property type="entry name" value="RsmE_PUA-like"/>
</dbReference>
<evidence type="ECO:0000313" key="16">
    <source>
        <dbReference type="Proteomes" id="UP000187338"/>
    </source>
</evidence>
<dbReference type="InterPro" id="IPR029026">
    <property type="entry name" value="tRNA_m1G_MTases_N"/>
</dbReference>
<evidence type="ECO:0000256" key="8">
    <source>
        <dbReference type="ARBA" id="ARBA00022679"/>
    </source>
</evidence>
<evidence type="ECO:0000256" key="7">
    <source>
        <dbReference type="ARBA" id="ARBA00022603"/>
    </source>
</evidence>
<dbReference type="EMBL" id="BDJL01000041">
    <property type="protein sequence ID" value="GAV25475.1"/>
    <property type="molecule type" value="Genomic_DNA"/>
</dbReference>
<dbReference type="EC" id="2.1.1.193" evidence="3 12"/>
<comment type="catalytic activity">
    <reaction evidence="11 12">
        <text>uridine(1498) in 16S rRNA + S-adenosyl-L-methionine = N(3)-methyluridine(1498) in 16S rRNA + S-adenosyl-L-homocysteine + H(+)</text>
        <dbReference type="Rhea" id="RHEA:42920"/>
        <dbReference type="Rhea" id="RHEA-COMP:10283"/>
        <dbReference type="Rhea" id="RHEA-COMP:10284"/>
        <dbReference type="ChEBI" id="CHEBI:15378"/>
        <dbReference type="ChEBI" id="CHEBI:57856"/>
        <dbReference type="ChEBI" id="CHEBI:59789"/>
        <dbReference type="ChEBI" id="CHEBI:65315"/>
        <dbReference type="ChEBI" id="CHEBI:74502"/>
        <dbReference type="EC" id="2.1.1.193"/>
    </reaction>
</comment>
<accession>A0A1L8D2R3</accession>
<feature type="domain" description="Ribosomal RNA small subunit methyltransferase E PUA-like" evidence="14">
    <location>
        <begin position="18"/>
        <end position="65"/>
    </location>
</feature>
<proteinExistence type="inferred from homology"/>
<dbReference type="InterPro" id="IPR006700">
    <property type="entry name" value="RsmE"/>
</dbReference>
<comment type="function">
    <text evidence="10 12">Specifically methylates the N3 position of the uracil ring of uridine 1498 (m3U1498) in 16S rRNA. Acts on the fully assembled 30S ribosomal subunit.</text>
</comment>
<dbReference type="Proteomes" id="UP000187338">
    <property type="component" value="Unassembled WGS sequence"/>
</dbReference>
<sequence length="248" mass="27826">MPYFFLPPGQVQGDYAYLTGDDAKHVARVLRIKPGEKLTLQDDQEFRYLCQVIAVKKDLVQLKILEKKRVVTIPPVNVTLVQGVPKGDKMDFIVQKATELGVYRIIPVETLRTVVVFDERKKKDRGERWQKIAYEAAKQAGVSRVPEVFPVIDLKALPEFISDALILVPYEGEEQTFLKQLLNREAVKNVTVIIGPEGGFDPGEIEYLKSFGAVTVSLGPRILRTETAALAVLSMVLYQWGDLGGEVR</sequence>
<dbReference type="PANTHER" id="PTHR30027">
    <property type="entry name" value="RIBOSOMAL RNA SMALL SUBUNIT METHYLTRANSFERASE E"/>
    <property type="match status" value="1"/>
</dbReference>
<dbReference type="Pfam" id="PF04452">
    <property type="entry name" value="Methyltrans_RNA"/>
    <property type="match status" value="1"/>
</dbReference>
<name>A0A1L8D2R3_9THEO</name>
<dbReference type="CDD" id="cd18084">
    <property type="entry name" value="RsmE-like"/>
    <property type="match status" value="1"/>
</dbReference>
<organism evidence="15 16">
    <name type="scientific">Carboxydothermus islandicus</name>
    <dbReference type="NCBI Taxonomy" id="661089"/>
    <lineage>
        <taxon>Bacteria</taxon>
        <taxon>Bacillati</taxon>
        <taxon>Bacillota</taxon>
        <taxon>Clostridia</taxon>
        <taxon>Thermoanaerobacterales</taxon>
        <taxon>Thermoanaerobacteraceae</taxon>
        <taxon>Carboxydothermus</taxon>
    </lineage>
</organism>
<dbReference type="PANTHER" id="PTHR30027:SF3">
    <property type="entry name" value="16S RRNA (URACIL(1498)-N(3))-METHYLTRANSFERASE"/>
    <property type="match status" value="1"/>
</dbReference>
<comment type="caution">
    <text evidence="15">The sequence shown here is derived from an EMBL/GenBank/DDBJ whole genome shotgun (WGS) entry which is preliminary data.</text>
</comment>
<feature type="domain" description="Ribosomal RNA small subunit methyltransferase E methyltransferase" evidence="13">
    <location>
        <begin position="75"/>
        <end position="236"/>
    </location>
</feature>
<dbReference type="SUPFAM" id="SSF75217">
    <property type="entry name" value="alpha/beta knot"/>
    <property type="match status" value="1"/>
</dbReference>
<dbReference type="GO" id="GO:0070042">
    <property type="term" value="F:rRNA (uridine-N3-)-methyltransferase activity"/>
    <property type="evidence" value="ECO:0007669"/>
    <property type="project" value="TreeGrafter"/>
</dbReference>
<evidence type="ECO:0000256" key="3">
    <source>
        <dbReference type="ARBA" id="ARBA00012328"/>
    </source>
</evidence>
<dbReference type="InterPro" id="IPR015947">
    <property type="entry name" value="PUA-like_sf"/>
</dbReference>
<dbReference type="RefSeq" id="WP_075865630.1">
    <property type="nucleotide sequence ID" value="NZ_BDJL01000041.1"/>
</dbReference>
<evidence type="ECO:0000256" key="5">
    <source>
        <dbReference type="ARBA" id="ARBA00022490"/>
    </source>
</evidence>
<keyword evidence="7 12" id="KW-0489">Methyltransferase</keyword>
<dbReference type="NCBIfam" id="TIGR00046">
    <property type="entry name" value="RsmE family RNA methyltransferase"/>
    <property type="match status" value="1"/>
</dbReference>
<evidence type="ECO:0000256" key="11">
    <source>
        <dbReference type="ARBA" id="ARBA00047944"/>
    </source>
</evidence>
<evidence type="ECO:0000256" key="9">
    <source>
        <dbReference type="ARBA" id="ARBA00022691"/>
    </source>
</evidence>
<dbReference type="GO" id="GO:0070475">
    <property type="term" value="P:rRNA base methylation"/>
    <property type="evidence" value="ECO:0007669"/>
    <property type="project" value="TreeGrafter"/>
</dbReference>
<dbReference type="Gene3D" id="3.40.1280.10">
    <property type="match status" value="1"/>
</dbReference>
<gene>
    <name evidence="15" type="ORF">ciss_14080</name>
</gene>
<dbReference type="InterPro" id="IPR029028">
    <property type="entry name" value="Alpha/beta_knot_MTases"/>
</dbReference>
<dbReference type="AlphaFoldDB" id="A0A1L8D2R3"/>
<evidence type="ECO:0000313" key="15">
    <source>
        <dbReference type="EMBL" id="GAV25475.1"/>
    </source>
</evidence>
<dbReference type="NCBIfam" id="NF008692">
    <property type="entry name" value="PRK11713.1-5"/>
    <property type="match status" value="1"/>
</dbReference>
<evidence type="ECO:0000259" key="13">
    <source>
        <dbReference type="Pfam" id="PF04452"/>
    </source>
</evidence>
<dbReference type="InterPro" id="IPR046886">
    <property type="entry name" value="RsmE_MTase_dom"/>
</dbReference>
<keyword evidence="16" id="KW-1185">Reference proteome</keyword>
<evidence type="ECO:0000256" key="1">
    <source>
        <dbReference type="ARBA" id="ARBA00004496"/>
    </source>
</evidence>
<evidence type="ECO:0000256" key="12">
    <source>
        <dbReference type="PIRNR" id="PIRNR015601"/>
    </source>
</evidence>
<dbReference type="OrthoDB" id="9815641at2"/>
<keyword evidence="8 12" id="KW-0808">Transferase</keyword>
<reference evidence="16" key="1">
    <citation type="submission" date="2016-12" db="EMBL/GenBank/DDBJ databases">
        <title>Draft Genome Sequences od Carboxydothermus pertinax and islandicus, Hydrogenogenic Carboxydotrophic Bacteria.</title>
        <authorList>
            <person name="Fukuyama Y."/>
            <person name="Ohmae K."/>
            <person name="Yoneda Y."/>
            <person name="Yoshida T."/>
            <person name="Sako Y."/>
        </authorList>
    </citation>
    <scope>NUCLEOTIDE SEQUENCE [LARGE SCALE GENOMIC DNA]</scope>
    <source>
        <strain evidence="16">SET</strain>
    </source>
</reference>
<keyword evidence="5 12" id="KW-0963">Cytoplasm</keyword>
<evidence type="ECO:0000256" key="10">
    <source>
        <dbReference type="ARBA" id="ARBA00025699"/>
    </source>
</evidence>
<evidence type="ECO:0000256" key="2">
    <source>
        <dbReference type="ARBA" id="ARBA00005528"/>
    </source>
</evidence>
<keyword evidence="9 12" id="KW-0949">S-adenosyl-L-methionine</keyword>
<evidence type="ECO:0000256" key="4">
    <source>
        <dbReference type="ARBA" id="ARBA00013673"/>
    </source>
</evidence>
<dbReference type="STRING" id="661089.ciss_14080"/>
<protein>
    <recommendedName>
        <fullName evidence="4 12">Ribosomal RNA small subunit methyltransferase E</fullName>
        <ecNumber evidence="3 12">2.1.1.193</ecNumber>
    </recommendedName>
</protein>
<dbReference type="PIRSF" id="PIRSF015601">
    <property type="entry name" value="MTase_slr0722"/>
    <property type="match status" value="1"/>
</dbReference>
<evidence type="ECO:0000256" key="6">
    <source>
        <dbReference type="ARBA" id="ARBA00022552"/>
    </source>
</evidence>
<keyword evidence="6 12" id="KW-0698">rRNA processing</keyword>
<dbReference type="GO" id="GO:0005737">
    <property type="term" value="C:cytoplasm"/>
    <property type="evidence" value="ECO:0007669"/>
    <property type="project" value="UniProtKB-SubCell"/>
</dbReference>
<comment type="similarity">
    <text evidence="2 12">Belongs to the RNA methyltransferase RsmE family.</text>
</comment>
<dbReference type="Pfam" id="PF20260">
    <property type="entry name" value="PUA_4"/>
    <property type="match status" value="1"/>
</dbReference>
<comment type="subcellular location">
    <subcellularLocation>
        <location evidence="1 12">Cytoplasm</location>
    </subcellularLocation>
</comment>